<keyword evidence="4" id="KW-1185">Reference proteome</keyword>
<feature type="signal peptide" evidence="1">
    <location>
        <begin position="1"/>
        <end position="19"/>
    </location>
</feature>
<dbReference type="NCBIfam" id="TIGR04183">
    <property type="entry name" value="Por_Secre_tail"/>
    <property type="match status" value="1"/>
</dbReference>
<dbReference type="RefSeq" id="WP_119076357.1">
    <property type="nucleotide sequence ID" value="NZ_CP029600.1"/>
</dbReference>
<dbReference type="SUPFAM" id="SSF82171">
    <property type="entry name" value="DPP6 N-terminal domain-like"/>
    <property type="match status" value="1"/>
</dbReference>
<evidence type="ECO:0000313" key="3">
    <source>
        <dbReference type="EMBL" id="AWO00665.1"/>
    </source>
</evidence>
<name>A0ABN5LQ93_9BACT</name>
<reference evidence="3 4" key="1">
    <citation type="submission" date="2018-05" db="EMBL/GenBank/DDBJ databases">
        <title>Chitinophaga sp. nov., isolated from rhizosphere soil of Alhagi.</title>
        <authorList>
            <person name="Liu Y."/>
        </authorList>
    </citation>
    <scope>NUCLEOTIDE SEQUENCE [LARGE SCALE GENOMIC DNA]</scope>
    <source>
        <strain evidence="3 4">T22</strain>
    </source>
</reference>
<dbReference type="Pfam" id="PF18962">
    <property type="entry name" value="Por_Secre_tail"/>
    <property type="match status" value="1"/>
</dbReference>
<keyword evidence="1" id="KW-0732">Signal</keyword>
<dbReference type="EMBL" id="CP029600">
    <property type="protein sequence ID" value="AWO00665.1"/>
    <property type="molecule type" value="Genomic_DNA"/>
</dbReference>
<sequence>MKKVVHVLTYVLFVSNCFAQSFIPGNFVVVRIGSGADSLAAGVAQPVFLDEYNSCGNLVRSIPMPVSVSGSNKRLTLPISTSDYTEGYVSLSQDGSKLALAGYDADPGTAAVSSSSANTAKRVVAVVNSDGTVNTTTALSAFSGQAVRAAVTDGSGIWVSGGSGGIMYTTLGGTNHVQLTNATARCLVVSNGQLYATSTSGSLRLAAVGTGLPVTAGQTMVNLPGLPATGSPYQFLIVNAGSGSDVLYVADDNLLRKYSLSGGAWLSNGTIGVASDKYRAVTGQRNTDGTVQLYAIRRNDNATGKGGEIVTLTDSTGYNSSFSAIVPTLIVKANDNNVFRSVVMAPDAAAANVLAREHEPADSLGLELTPNAAREKVVVTFQAKYLSSPLIVITNTTGQMVRQVAPASIQAGKVTVDVQGLPKGLYYVTLSDGKKKETKKLLVL</sequence>
<organism evidence="3 4">
    <name type="scientific">Chitinophaga alhagiae</name>
    <dbReference type="NCBI Taxonomy" id="2203219"/>
    <lineage>
        <taxon>Bacteria</taxon>
        <taxon>Pseudomonadati</taxon>
        <taxon>Bacteroidota</taxon>
        <taxon>Chitinophagia</taxon>
        <taxon>Chitinophagales</taxon>
        <taxon>Chitinophagaceae</taxon>
        <taxon>Chitinophaga</taxon>
    </lineage>
</organism>
<gene>
    <name evidence="3" type="ORF">DLD77_02600</name>
</gene>
<feature type="chain" id="PRO_5045902462" description="Secretion system C-terminal sorting domain-containing protein" evidence="1">
    <location>
        <begin position="20"/>
        <end position="444"/>
    </location>
</feature>
<accession>A0ABN5LQ93</accession>
<evidence type="ECO:0000256" key="1">
    <source>
        <dbReference type="SAM" id="SignalP"/>
    </source>
</evidence>
<evidence type="ECO:0000259" key="2">
    <source>
        <dbReference type="Pfam" id="PF18962"/>
    </source>
</evidence>
<feature type="domain" description="Secretion system C-terminal sorting" evidence="2">
    <location>
        <begin position="370"/>
        <end position="443"/>
    </location>
</feature>
<evidence type="ECO:0000313" key="4">
    <source>
        <dbReference type="Proteomes" id="UP000246099"/>
    </source>
</evidence>
<dbReference type="Proteomes" id="UP000246099">
    <property type="component" value="Chromosome"/>
</dbReference>
<protein>
    <recommendedName>
        <fullName evidence="2">Secretion system C-terminal sorting domain-containing protein</fullName>
    </recommendedName>
</protein>
<proteinExistence type="predicted"/>
<dbReference type="InterPro" id="IPR026444">
    <property type="entry name" value="Secre_tail"/>
</dbReference>